<evidence type="ECO:0000256" key="14">
    <source>
        <dbReference type="ARBA" id="ARBA00023204"/>
    </source>
</evidence>
<feature type="non-terminal residue" evidence="21">
    <location>
        <position position="1006"/>
    </location>
</feature>
<dbReference type="GO" id="GO:0051539">
    <property type="term" value="F:4 iron, 4 sulfur cluster binding"/>
    <property type="evidence" value="ECO:0007669"/>
    <property type="project" value="UniProtKB-KW"/>
</dbReference>
<evidence type="ECO:0000259" key="20">
    <source>
        <dbReference type="PROSITE" id="PS51193"/>
    </source>
</evidence>
<comment type="similarity">
    <text evidence="3">Belongs to the helicase family. RAD3/XPD subfamily.</text>
</comment>
<keyword evidence="8" id="KW-0378">Hydrolase</keyword>
<keyword evidence="12" id="KW-0411">Iron-sulfur</keyword>
<dbReference type="InterPro" id="IPR013020">
    <property type="entry name" value="Rad3/Chl1-like"/>
</dbReference>
<feature type="region of interest" description="Disordered" evidence="19">
    <location>
        <begin position="663"/>
        <end position="695"/>
    </location>
</feature>
<evidence type="ECO:0000256" key="11">
    <source>
        <dbReference type="ARBA" id="ARBA00023004"/>
    </source>
</evidence>
<dbReference type="GO" id="GO:0045951">
    <property type="term" value="P:positive regulation of mitotic recombination"/>
    <property type="evidence" value="ECO:0007669"/>
    <property type="project" value="TreeGrafter"/>
</dbReference>
<proteinExistence type="inferred from homology"/>
<dbReference type="GO" id="GO:0043139">
    <property type="term" value="F:5'-3' DNA helicase activity"/>
    <property type="evidence" value="ECO:0007669"/>
    <property type="project" value="UniProtKB-EC"/>
</dbReference>
<dbReference type="PANTHER" id="PTHR11472:SF1">
    <property type="entry name" value="GENERAL TRANSCRIPTION AND DNA REPAIR FACTOR IIH HELICASE SUBUNIT XPD"/>
    <property type="match status" value="1"/>
</dbReference>
<dbReference type="SMART" id="SM00491">
    <property type="entry name" value="HELICc2"/>
    <property type="match status" value="1"/>
</dbReference>
<evidence type="ECO:0000256" key="19">
    <source>
        <dbReference type="SAM" id="MobiDB-lite"/>
    </source>
</evidence>
<dbReference type="AlphaFoldDB" id="A0A2N5TP12"/>
<dbReference type="Pfam" id="PF06777">
    <property type="entry name" value="HBB"/>
    <property type="match status" value="1"/>
</dbReference>
<keyword evidence="13" id="KW-0238">DNA-binding</keyword>
<evidence type="ECO:0000313" key="21">
    <source>
        <dbReference type="EMBL" id="PLW27225.1"/>
    </source>
</evidence>
<evidence type="ECO:0000256" key="7">
    <source>
        <dbReference type="ARBA" id="ARBA00022763"/>
    </source>
</evidence>
<dbReference type="FunFam" id="3.40.50.300:FF:000135">
    <property type="entry name" value="DNA repair helicase RAD3, putative"/>
    <property type="match status" value="1"/>
</dbReference>
<dbReference type="InterPro" id="IPR006555">
    <property type="entry name" value="ATP-dep_Helicase_C"/>
</dbReference>
<dbReference type="EMBL" id="PGCI01000418">
    <property type="protein sequence ID" value="PLW27225.1"/>
    <property type="molecule type" value="Genomic_DNA"/>
</dbReference>
<dbReference type="FunFam" id="3.40.50.300:FF:000128">
    <property type="entry name" value="Putative DNA repair helicase RAD3"/>
    <property type="match status" value="1"/>
</dbReference>
<evidence type="ECO:0000256" key="10">
    <source>
        <dbReference type="ARBA" id="ARBA00022840"/>
    </source>
</evidence>
<dbReference type="GO" id="GO:0016818">
    <property type="term" value="F:hydrolase activity, acting on acid anhydrides, in phosphorus-containing anhydrides"/>
    <property type="evidence" value="ECO:0007669"/>
    <property type="project" value="InterPro"/>
</dbReference>
<evidence type="ECO:0000256" key="4">
    <source>
        <dbReference type="ARBA" id="ARBA00022485"/>
    </source>
</evidence>
<comment type="subcellular location">
    <subcellularLocation>
        <location evidence="2">Nucleus</location>
    </subcellularLocation>
</comment>
<dbReference type="GO" id="GO:0006281">
    <property type="term" value="P:DNA repair"/>
    <property type="evidence" value="ECO:0007669"/>
    <property type="project" value="UniProtKB-KW"/>
</dbReference>
<evidence type="ECO:0000256" key="12">
    <source>
        <dbReference type="ARBA" id="ARBA00023014"/>
    </source>
</evidence>
<dbReference type="Gene3D" id="3.40.50.300">
    <property type="entry name" value="P-loop containing nucleotide triphosphate hydrolases"/>
    <property type="match status" value="2"/>
</dbReference>
<accession>A0A2N5TP12</accession>
<keyword evidence="9" id="KW-0347">Helicase</keyword>
<dbReference type="GO" id="GO:0006366">
    <property type="term" value="P:transcription by RNA polymerase II"/>
    <property type="evidence" value="ECO:0007669"/>
    <property type="project" value="TreeGrafter"/>
</dbReference>
<keyword evidence="14" id="KW-0234">DNA repair</keyword>
<comment type="caution">
    <text evidence="21">The sequence shown here is derived from an EMBL/GenBank/DDBJ whole genome shotgun (WGS) entry which is preliminary data.</text>
</comment>
<dbReference type="EC" id="5.6.2.3" evidence="17"/>
<feature type="compositionally biased region" description="Acidic residues" evidence="19">
    <location>
        <begin position="684"/>
        <end position="693"/>
    </location>
</feature>
<keyword evidence="15" id="KW-0413">Isomerase</keyword>
<dbReference type="Pfam" id="PF06733">
    <property type="entry name" value="DEAD_2"/>
    <property type="match status" value="1"/>
</dbReference>
<keyword evidence="10" id="KW-0067">ATP-binding</keyword>
<keyword evidence="11" id="KW-0408">Iron</keyword>
<evidence type="ECO:0000256" key="15">
    <source>
        <dbReference type="ARBA" id="ARBA00023235"/>
    </source>
</evidence>
<dbReference type="InterPro" id="IPR027417">
    <property type="entry name" value="P-loop_NTPase"/>
</dbReference>
<dbReference type="Proteomes" id="UP000235392">
    <property type="component" value="Unassembled WGS sequence"/>
</dbReference>
<dbReference type="InterPro" id="IPR010643">
    <property type="entry name" value="HBB"/>
</dbReference>
<dbReference type="InterPro" id="IPR010614">
    <property type="entry name" value="RAD3-like_helicase_DEAD"/>
</dbReference>
<evidence type="ECO:0000256" key="3">
    <source>
        <dbReference type="ARBA" id="ARBA00009146"/>
    </source>
</evidence>
<comment type="catalytic activity">
    <reaction evidence="18">
        <text>ATP + H2O = ADP + phosphate + H(+)</text>
        <dbReference type="Rhea" id="RHEA:13065"/>
        <dbReference type="ChEBI" id="CHEBI:15377"/>
        <dbReference type="ChEBI" id="CHEBI:15378"/>
        <dbReference type="ChEBI" id="CHEBI:30616"/>
        <dbReference type="ChEBI" id="CHEBI:43474"/>
        <dbReference type="ChEBI" id="CHEBI:456216"/>
        <dbReference type="EC" id="5.6.2.3"/>
    </reaction>
</comment>
<evidence type="ECO:0000256" key="6">
    <source>
        <dbReference type="ARBA" id="ARBA00022741"/>
    </source>
</evidence>
<dbReference type="PANTHER" id="PTHR11472">
    <property type="entry name" value="DNA REPAIR DEAD HELICASE RAD3/XP-D SUBFAMILY MEMBER"/>
    <property type="match status" value="1"/>
</dbReference>
<keyword evidence="7" id="KW-0227">DNA damage</keyword>
<name>A0A2N5TP12_9BASI</name>
<dbReference type="SMART" id="SM00488">
    <property type="entry name" value="DEXDc2"/>
    <property type="match status" value="1"/>
</dbReference>
<protein>
    <recommendedName>
        <fullName evidence="17">DNA 5'-3' helicase</fullName>
        <ecNumber evidence="17">5.6.2.3</ecNumber>
    </recommendedName>
</protein>
<dbReference type="InterPro" id="IPR045028">
    <property type="entry name" value="DinG/Rad3-like"/>
</dbReference>
<dbReference type="GO" id="GO:0046872">
    <property type="term" value="F:metal ion binding"/>
    <property type="evidence" value="ECO:0007669"/>
    <property type="project" value="UniProtKB-KW"/>
</dbReference>
<dbReference type="NCBIfam" id="TIGR00604">
    <property type="entry name" value="rad3"/>
    <property type="match status" value="1"/>
</dbReference>
<dbReference type="CDD" id="cd18788">
    <property type="entry name" value="SF2_C_XPD"/>
    <property type="match status" value="1"/>
</dbReference>
<comment type="cofactor">
    <cofactor evidence="1">
        <name>[4Fe-4S] cluster</name>
        <dbReference type="ChEBI" id="CHEBI:49883"/>
    </cofactor>
</comment>
<dbReference type="GO" id="GO:0000112">
    <property type="term" value="C:nucleotide-excision repair factor 3 complex"/>
    <property type="evidence" value="ECO:0007669"/>
    <property type="project" value="UniProtKB-ARBA"/>
</dbReference>
<evidence type="ECO:0000256" key="17">
    <source>
        <dbReference type="ARBA" id="ARBA00044969"/>
    </source>
</evidence>
<evidence type="ECO:0000256" key="5">
    <source>
        <dbReference type="ARBA" id="ARBA00022723"/>
    </source>
</evidence>
<evidence type="ECO:0000256" key="16">
    <source>
        <dbReference type="ARBA" id="ARBA00023242"/>
    </source>
</evidence>
<keyword evidence="5" id="KW-0479">Metal-binding</keyword>
<evidence type="ECO:0000256" key="1">
    <source>
        <dbReference type="ARBA" id="ARBA00001966"/>
    </source>
</evidence>
<dbReference type="GO" id="GO:0003684">
    <property type="term" value="F:damaged DNA binding"/>
    <property type="evidence" value="ECO:0007669"/>
    <property type="project" value="TreeGrafter"/>
</dbReference>
<keyword evidence="16" id="KW-0539">Nucleus</keyword>
<evidence type="ECO:0000256" key="13">
    <source>
        <dbReference type="ARBA" id="ARBA00023125"/>
    </source>
</evidence>
<dbReference type="PROSITE" id="PS51193">
    <property type="entry name" value="HELICASE_ATP_BIND_2"/>
    <property type="match status" value="1"/>
</dbReference>
<sequence length="1006" mass="111767">MPFSFSLISDATSDASARSPHGSFPFLTATDAAILAEIIGRTARNTPTFNAILAAHNAVLDECQLDLPSRENQGLTGPHEENNNTTQQLLQLSPPSHLQNGLDDSRSSLDDASRTICANPLRTHPDSPPASTRPHVPRAMMHRQIQSTPNRMAQFTPVRSSPAKTISLLSLIVVYQLYYPERRKLVYCSRTVPEIEKALIELKRLMAYRATQHRLRAALTDQSAPTNGYDFLGIGLTSRKNLCIHPQADAQSKAVCPCAIVMSFSHSTRMQVLHVVAETPPSFLQHVKDLTYINRKPLRFCADRLTSLIRTLELTELDQYNALQKVASFATLVATYKKGFLLILEPFETENATVPNPVFHLTCLDASLAIKPIFERFGSVIITSGTISPLEMYPKMLGFEATVQESYSMTLTRNCFLPLVITRGSDQVAISSRFKFRNDPSVVRNFGTILIKYCKIVPDGIVAFFPSYFYTESIVAAWHDMGILKEVWKYKLIFVETPDAVETSITLENYFRACDNGKGAVLLSIARGKVLEGIDFDHNYGRAVIMFGIPYQYTESWILKARLEFLRDNYRKNDYLTFDAMRHAAQCVGRVLRGKTDYGLMVFADKRFAKADKRANLAQMDQPQRNMAMVISKRFLRSMAQPFEIGQDGISLWGLEDILQRQAQQRQTDEAATAEAQMGPLPPGDDDDDDDSQLDVQNITSPKLLQQLENGMICASRNLMPQHQSLALLLASPSSPGTASGPHMPPIPSSRIQLSPSGAAGGRPDQVYSEKPSFRAVAQVMGARATTQTEFESDGLTLGAKPTEFKSVANSIGCHKPSLNRLSVSQINGDAPNRCFHVGSGTLIRVPGYEWYPYKGTGYPYKGTTRYPYKGTERYPYKGTTRYPYKGTKRYPYKGTKRYPYKGTKWYLIRVPGTLIRVPLGTLIRLPNGTLIRVPSGTLIRVQGTLGTLIRAPRGSRKPLDLRGLREPGRTGVHGQHTCPAGPHAKPAVLTPFVGVRTACGMRGRA</sequence>
<dbReference type="InterPro" id="IPR014013">
    <property type="entry name" value="Helic_SF1/SF2_ATP-bd_DinG/Rad3"/>
</dbReference>
<gene>
    <name evidence="21" type="ORF">PCASD_14231</name>
</gene>
<organism evidence="21 22">
    <name type="scientific">Puccinia coronata f. sp. avenae</name>
    <dbReference type="NCBI Taxonomy" id="200324"/>
    <lineage>
        <taxon>Eukaryota</taxon>
        <taxon>Fungi</taxon>
        <taxon>Dikarya</taxon>
        <taxon>Basidiomycota</taxon>
        <taxon>Pucciniomycotina</taxon>
        <taxon>Pucciniomycetes</taxon>
        <taxon>Pucciniales</taxon>
        <taxon>Pucciniaceae</taxon>
        <taxon>Puccinia</taxon>
    </lineage>
</organism>
<evidence type="ECO:0000256" key="2">
    <source>
        <dbReference type="ARBA" id="ARBA00004123"/>
    </source>
</evidence>
<keyword evidence="6" id="KW-0547">Nucleotide-binding</keyword>
<dbReference type="Pfam" id="PF13307">
    <property type="entry name" value="Helicase_C_2"/>
    <property type="match status" value="1"/>
</dbReference>
<evidence type="ECO:0000256" key="8">
    <source>
        <dbReference type="ARBA" id="ARBA00022801"/>
    </source>
</evidence>
<evidence type="ECO:0000313" key="22">
    <source>
        <dbReference type="Proteomes" id="UP000235392"/>
    </source>
</evidence>
<feature type="domain" description="Helicase ATP-binding" evidence="20">
    <location>
        <begin position="123"/>
        <end position="414"/>
    </location>
</feature>
<evidence type="ECO:0000256" key="9">
    <source>
        <dbReference type="ARBA" id="ARBA00022806"/>
    </source>
</evidence>
<dbReference type="GO" id="GO:0005524">
    <property type="term" value="F:ATP binding"/>
    <property type="evidence" value="ECO:0007669"/>
    <property type="project" value="UniProtKB-KW"/>
</dbReference>
<keyword evidence="4" id="KW-0004">4Fe-4S</keyword>
<reference evidence="21 22" key="1">
    <citation type="submission" date="2017-11" db="EMBL/GenBank/DDBJ databases">
        <title>De novo assembly and phasing of dikaryotic genomes from two isolates of Puccinia coronata f. sp. avenae, the causal agent of oat crown rust.</title>
        <authorList>
            <person name="Miller M.E."/>
            <person name="Zhang Y."/>
            <person name="Omidvar V."/>
            <person name="Sperschneider J."/>
            <person name="Schwessinger B."/>
            <person name="Raley C."/>
            <person name="Palmer J.M."/>
            <person name="Garnica D."/>
            <person name="Upadhyaya N."/>
            <person name="Rathjen J."/>
            <person name="Taylor J.M."/>
            <person name="Park R.F."/>
            <person name="Dodds P.N."/>
            <person name="Hirsch C.D."/>
            <person name="Kianian S.F."/>
            <person name="Figueroa M."/>
        </authorList>
    </citation>
    <scope>NUCLEOTIDE SEQUENCE [LARGE SCALE GENOMIC DNA]</scope>
    <source>
        <strain evidence="21">12SD80</strain>
    </source>
</reference>
<feature type="region of interest" description="Disordered" evidence="19">
    <location>
        <begin position="964"/>
        <end position="984"/>
    </location>
</feature>
<evidence type="ECO:0000256" key="18">
    <source>
        <dbReference type="ARBA" id="ARBA00048954"/>
    </source>
</evidence>
<dbReference type="InterPro" id="IPR006554">
    <property type="entry name" value="Helicase-like_DEXD_c2"/>
</dbReference>
<dbReference type="FunFam" id="1.10.275.30:FF:000001">
    <property type="entry name" value="DNA repair helicase RAD3"/>
    <property type="match status" value="1"/>
</dbReference>